<name>A0A1G6B7H2_9BACT</name>
<dbReference type="Pfam" id="PF13247">
    <property type="entry name" value="Fer4_11"/>
    <property type="match status" value="1"/>
</dbReference>
<dbReference type="PANTHER" id="PTHR43177:SF3">
    <property type="entry name" value="PROTEIN NRFC HOMOLOG"/>
    <property type="match status" value="1"/>
</dbReference>
<evidence type="ECO:0000256" key="3">
    <source>
        <dbReference type="ARBA" id="ARBA00023004"/>
    </source>
</evidence>
<dbReference type="InterPro" id="IPR017896">
    <property type="entry name" value="4Fe4S_Fe-S-bd"/>
</dbReference>
<evidence type="ECO:0000313" key="6">
    <source>
        <dbReference type="EMBL" id="SDB16597.1"/>
    </source>
</evidence>
<evidence type="ECO:0000313" key="7">
    <source>
        <dbReference type="Proteomes" id="UP000198771"/>
    </source>
</evidence>
<dbReference type="EMBL" id="FMXO01000004">
    <property type="protein sequence ID" value="SDB16597.1"/>
    <property type="molecule type" value="Genomic_DNA"/>
</dbReference>
<protein>
    <submittedName>
        <fullName evidence="6">Fe-S-cluster-containing dehydrogenase component</fullName>
    </submittedName>
</protein>
<dbReference type="AlphaFoldDB" id="A0A1G6B7H2"/>
<dbReference type="Proteomes" id="UP000198771">
    <property type="component" value="Unassembled WGS sequence"/>
</dbReference>
<dbReference type="PANTHER" id="PTHR43177">
    <property type="entry name" value="PROTEIN NRFC"/>
    <property type="match status" value="1"/>
</dbReference>
<dbReference type="SUPFAM" id="SSF54862">
    <property type="entry name" value="4Fe-4S ferredoxins"/>
    <property type="match status" value="1"/>
</dbReference>
<keyword evidence="2" id="KW-0479">Metal-binding</keyword>
<keyword evidence="1" id="KW-0004">4Fe-4S</keyword>
<dbReference type="STRING" id="617002.SAMN05660653_00770"/>
<evidence type="ECO:0000256" key="2">
    <source>
        <dbReference type="ARBA" id="ARBA00022723"/>
    </source>
</evidence>
<dbReference type="RefSeq" id="WP_092117440.1">
    <property type="nucleotide sequence ID" value="NZ_FMXO01000004.1"/>
</dbReference>
<dbReference type="GO" id="GO:0046872">
    <property type="term" value="F:metal ion binding"/>
    <property type="evidence" value="ECO:0007669"/>
    <property type="project" value="UniProtKB-KW"/>
</dbReference>
<dbReference type="PROSITE" id="PS51379">
    <property type="entry name" value="4FE4S_FER_2"/>
    <property type="match status" value="2"/>
</dbReference>
<dbReference type="GO" id="GO:0051539">
    <property type="term" value="F:4 iron, 4 sulfur cluster binding"/>
    <property type="evidence" value="ECO:0007669"/>
    <property type="project" value="UniProtKB-KW"/>
</dbReference>
<dbReference type="PROSITE" id="PS00198">
    <property type="entry name" value="4FE4S_FER_1"/>
    <property type="match status" value="1"/>
</dbReference>
<dbReference type="InterPro" id="IPR017900">
    <property type="entry name" value="4Fe4S_Fe_S_CS"/>
</dbReference>
<dbReference type="Gene3D" id="3.30.70.20">
    <property type="match status" value="2"/>
</dbReference>
<evidence type="ECO:0000256" key="4">
    <source>
        <dbReference type="ARBA" id="ARBA00023014"/>
    </source>
</evidence>
<proteinExistence type="predicted"/>
<evidence type="ECO:0000259" key="5">
    <source>
        <dbReference type="PROSITE" id="PS51379"/>
    </source>
</evidence>
<dbReference type="OrthoDB" id="9789030at2"/>
<feature type="domain" description="4Fe-4S ferredoxin-type" evidence="5">
    <location>
        <begin position="72"/>
        <end position="101"/>
    </location>
</feature>
<dbReference type="InterPro" id="IPR050954">
    <property type="entry name" value="ET_IronSulfur_Cluster-Binding"/>
</dbReference>
<keyword evidence="3" id="KW-0408">Iron</keyword>
<feature type="domain" description="4Fe-4S ferredoxin-type" evidence="5">
    <location>
        <begin position="6"/>
        <end position="25"/>
    </location>
</feature>
<evidence type="ECO:0000256" key="1">
    <source>
        <dbReference type="ARBA" id="ARBA00022485"/>
    </source>
</evidence>
<keyword evidence="7" id="KW-1185">Reference proteome</keyword>
<reference evidence="6 7" key="1">
    <citation type="submission" date="2016-10" db="EMBL/GenBank/DDBJ databases">
        <authorList>
            <person name="de Groot N.N."/>
        </authorList>
    </citation>
    <scope>NUCLEOTIDE SEQUENCE [LARGE SCALE GENOMIC DNA]</scope>
    <source>
        <strain evidence="6 7">ASO4-2</strain>
    </source>
</reference>
<keyword evidence="4" id="KW-0411">Iron-sulfur</keyword>
<sequence>MAESKKTLYIDYNLCIGCESCEAVCGYLYGQPRIHMTRTSDGITVPISCHHCSNPACMKACNVNAFYQDEEGAVLLQPKACVGCMVCLSVCPFAAISHSRTGPNPVAKCDLCAERRAKGMMPACVEICPCGAVLYGSPEDIESELRQRVAEGIVQAHMHPERFGTQVGLRAMKKSVNVEGYSVGTGESSEDDR</sequence>
<gene>
    <name evidence="6" type="ORF">SAMN05660653_00770</name>
</gene>
<accession>A0A1G6B7H2</accession>
<organism evidence="6 7">
    <name type="scientific">Desulfonatronum thiosulfatophilum</name>
    <dbReference type="NCBI Taxonomy" id="617002"/>
    <lineage>
        <taxon>Bacteria</taxon>
        <taxon>Pseudomonadati</taxon>
        <taxon>Thermodesulfobacteriota</taxon>
        <taxon>Desulfovibrionia</taxon>
        <taxon>Desulfovibrionales</taxon>
        <taxon>Desulfonatronaceae</taxon>
        <taxon>Desulfonatronum</taxon>
    </lineage>
</organism>